<comment type="function">
    <text evidence="1 8">Required for growth under high-pressure and low-temperature conditions.</text>
</comment>
<evidence type="ECO:0000256" key="4">
    <source>
        <dbReference type="ARBA" id="ARBA00021353"/>
    </source>
</evidence>
<comment type="caution">
    <text evidence="8">Lacks conserved residue(s) required for the propagation of feature annotation.</text>
</comment>
<dbReference type="EMBL" id="BTFZ01000011">
    <property type="protein sequence ID" value="GMM36457.1"/>
    <property type="molecule type" value="Genomic_DNA"/>
</dbReference>
<evidence type="ECO:0000313" key="10">
    <source>
        <dbReference type="Proteomes" id="UP001360560"/>
    </source>
</evidence>
<evidence type="ECO:0000256" key="6">
    <source>
        <dbReference type="ARBA" id="ARBA00022989"/>
    </source>
</evidence>
<dbReference type="AlphaFoldDB" id="A0AAV5QPL2"/>
<evidence type="ECO:0000256" key="1">
    <source>
        <dbReference type="ARBA" id="ARBA00002489"/>
    </source>
</evidence>
<evidence type="ECO:0000256" key="8">
    <source>
        <dbReference type="RuleBase" id="RU367100"/>
    </source>
</evidence>
<comment type="subcellular location">
    <subcellularLocation>
        <location evidence="2 8">Membrane</location>
        <topology evidence="2 8">Multi-pass membrane protein</topology>
    </subcellularLocation>
</comment>
<evidence type="ECO:0000256" key="2">
    <source>
        <dbReference type="ARBA" id="ARBA00004141"/>
    </source>
</evidence>
<dbReference type="Proteomes" id="UP001360560">
    <property type="component" value="Unassembled WGS sequence"/>
</dbReference>
<organism evidence="9 10">
    <name type="scientific">Saccharomycopsis crataegensis</name>
    <dbReference type="NCBI Taxonomy" id="43959"/>
    <lineage>
        <taxon>Eukaryota</taxon>
        <taxon>Fungi</taxon>
        <taxon>Dikarya</taxon>
        <taxon>Ascomycota</taxon>
        <taxon>Saccharomycotina</taxon>
        <taxon>Saccharomycetes</taxon>
        <taxon>Saccharomycopsidaceae</taxon>
        <taxon>Saccharomycopsis</taxon>
    </lineage>
</organism>
<gene>
    <name evidence="8" type="primary">DLT1</name>
    <name evidence="9" type="ORF">DASC09_037820</name>
</gene>
<keyword evidence="10" id="KW-1185">Reference proteome</keyword>
<dbReference type="GO" id="GO:0016020">
    <property type="term" value="C:membrane"/>
    <property type="evidence" value="ECO:0007669"/>
    <property type="project" value="UniProtKB-SubCell"/>
</dbReference>
<evidence type="ECO:0000256" key="5">
    <source>
        <dbReference type="ARBA" id="ARBA00022692"/>
    </source>
</evidence>
<dbReference type="InterPro" id="IPR038869">
    <property type="entry name" value="DLT1"/>
</dbReference>
<dbReference type="PANTHER" id="PTHR40021">
    <property type="entry name" value="DEFECT AT LOW TEMPERATURE PROTEIN 1"/>
    <property type="match status" value="1"/>
</dbReference>
<reference evidence="9 10" key="1">
    <citation type="journal article" date="2023" name="Elife">
        <title>Identification of key yeast species and microbe-microbe interactions impacting larval growth of Drosophila in the wild.</title>
        <authorList>
            <person name="Mure A."/>
            <person name="Sugiura Y."/>
            <person name="Maeda R."/>
            <person name="Honda K."/>
            <person name="Sakurai N."/>
            <person name="Takahashi Y."/>
            <person name="Watada M."/>
            <person name="Katoh T."/>
            <person name="Gotoh A."/>
            <person name="Gotoh Y."/>
            <person name="Taniguchi I."/>
            <person name="Nakamura K."/>
            <person name="Hayashi T."/>
            <person name="Katayama T."/>
            <person name="Uemura T."/>
            <person name="Hattori Y."/>
        </authorList>
    </citation>
    <scope>NUCLEOTIDE SEQUENCE [LARGE SCALE GENOMIC DNA]</scope>
    <source>
        <strain evidence="9 10">SC-9</strain>
    </source>
</reference>
<evidence type="ECO:0000313" key="9">
    <source>
        <dbReference type="EMBL" id="GMM36457.1"/>
    </source>
</evidence>
<keyword evidence="5 8" id="KW-0812">Transmembrane</keyword>
<keyword evidence="7 8" id="KW-0472">Membrane</keyword>
<comment type="similarity">
    <text evidence="3 8">Belongs to the DLT1 family.</text>
</comment>
<dbReference type="PANTHER" id="PTHR40021:SF1">
    <property type="entry name" value="DEFECT AT LOW TEMPERATURE PROTEIN 1"/>
    <property type="match status" value="1"/>
</dbReference>
<proteinExistence type="inferred from homology"/>
<evidence type="ECO:0000256" key="3">
    <source>
        <dbReference type="ARBA" id="ARBA00005550"/>
    </source>
</evidence>
<accession>A0AAV5QPL2</accession>
<name>A0AAV5QPL2_9ASCO</name>
<keyword evidence="6 8" id="KW-1133">Transmembrane helix</keyword>
<evidence type="ECO:0000256" key="7">
    <source>
        <dbReference type="ARBA" id="ARBA00023136"/>
    </source>
</evidence>
<protein>
    <recommendedName>
        <fullName evidence="4 8">Defect at low temperature protein 1</fullName>
    </recommendedName>
</protein>
<feature type="transmembrane region" description="Helical" evidence="8">
    <location>
        <begin position="12"/>
        <end position="33"/>
    </location>
</feature>
<sequence>MNKQSSGNLAVNTIIVIVCCVAAIVTAAVFATYRFFKFYMLLADIPKKYVPIHLSDFTDKAYYEYIAENTKKCQMIYHESNKPKQPIEHDGLSNPIKEESIIPSSLVYEDVVRSVGDRARMINEVKFGSLSFRELITIHGNDGAKVVKIYEKLRFSNKAISQEEFVELLVEFVKLYR</sequence>
<comment type="caution">
    <text evidence="9">The sequence shown here is derived from an EMBL/GenBank/DDBJ whole genome shotgun (WGS) entry which is preliminary data.</text>
</comment>